<sequence length="84" mass="8804">MELIGRQPDGALGQAEQVRPALAQGINRHALVPAQLFSGLAVVAVIGIPYEACVVVARETGEVGSHGKANDDRDRGQQKDDSGK</sequence>
<feature type="compositionally biased region" description="Basic and acidic residues" evidence="1">
    <location>
        <begin position="68"/>
        <end position="84"/>
    </location>
</feature>
<accession>A0ABP7H9B8</accession>
<protein>
    <submittedName>
        <fullName evidence="2">Uncharacterized protein</fullName>
    </submittedName>
</protein>
<keyword evidence="3" id="KW-1185">Reference proteome</keyword>
<organism evidence="2 3">
    <name type="scientific">Streptomyces coacervatus</name>
    <dbReference type="NCBI Taxonomy" id="647381"/>
    <lineage>
        <taxon>Bacteria</taxon>
        <taxon>Bacillati</taxon>
        <taxon>Actinomycetota</taxon>
        <taxon>Actinomycetes</taxon>
        <taxon>Kitasatosporales</taxon>
        <taxon>Streptomycetaceae</taxon>
        <taxon>Streptomyces</taxon>
    </lineage>
</organism>
<evidence type="ECO:0000313" key="3">
    <source>
        <dbReference type="Proteomes" id="UP001501009"/>
    </source>
</evidence>
<proteinExistence type="predicted"/>
<gene>
    <name evidence="2" type="ORF">GCM10022403_024070</name>
</gene>
<comment type="caution">
    <text evidence="2">The sequence shown here is derived from an EMBL/GenBank/DDBJ whole genome shotgun (WGS) entry which is preliminary data.</text>
</comment>
<dbReference type="EMBL" id="BAABDE010000013">
    <property type="protein sequence ID" value="GAA3788840.1"/>
    <property type="molecule type" value="Genomic_DNA"/>
</dbReference>
<evidence type="ECO:0000256" key="1">
    <source>
        <dbReference type="SAM" id="MobiDB-lite"/>
    </source>
</evidence>
<reference evidence="3" key="1">
    <citation type="journal article" date="2019" name="Int. J. Syst. Evol. Microbiol.">
        <title>The Global Catalogue of Microorganisms (GCM) 10K type strain sequencing project: providing services to taxonomists for standard genome sequencing and annotation.</title>
        <authorList>
            <consortium name="The Broad Institute Genomics Platform"/>
            <consortium name="The Broad Institute Genome Sequencing Center for Infectious Disease"/>
            <person name="Wu L."/>
            <person name="Ma J."/>
        </authorList>
    </citation>
    <scope>NUCLEOTIDE SEQUENCE [LARGE SCALE GENOMIC DNA]</scope>
    <source>
        <strain evidence="3">JCM 17138</strain>
    </source>
</reference>
<name>A0ABP7H9B8_9ACTN</name>
<feature type="region of interest" description="Disordered" evidence="1">
    <location>
        <begin position="61"/>
        <end position="84"/>
    </location>
</feature>
<evidence type="ECO:0000313" key="2">
    <source>
        <dbReference type="EMBL" id="GAA3788840.1"/>
    </source>
</evidence>
<dbReference type="Proteomes" id="UP001501009">
    <property type="component" value="Unassembled WGS sequence"/>
</dbReference>